<proteinExistence type="predicted"/>
<comment type="caution">
    <text evidence="2">The sequence shown here is derived from an EMBL/GenBank/DDBJ whole genome shotgun (WGS) entry which is preliminary data.</text>
</comment>
<protein>
    <submittedName>
        <fullName evidence="2">Uncharacterized protein</fullName>
    </submittedName>
</protein>
<dbReference type="EMBL" id="BAAAID010000013">
    <property type="protein sequence ID" value="GAA0926932.1"/>
    <property type="molecule type" value="Genomic_DNA"/>
</dbReference>
<keyword evidence="3" id="KW-1185">Reference proteome</keyword>
<evidence type="ECO:0000313" key="3">
    <source>
        <dbReference type="Proteomes" id="UP001500418"/>
    </source>
</evidence>
<reference evidence="2 3" key="1">
    <citation type="journal article" date="2019" name="Int. J. Syst. Evol. Microbiol.">
        <title>The Global Catalogue of Microorganisms (GCM) 10K type strain sequencing project: providing services to taxonomists for standard genome sequencing and annotation.</title>
        <authorList>
            <consortium name="The Broad Institute Genomics Platform"/>
            <consortium name="The Broad Institute Genome Sequencing Center for Infectious Disease"/>
            <person name="Wu L."/>
            <person name="Ma J."/>
        </authorList>
    </citation>
    <scope>NUCLEOTIDE SEQUENCE [LARGE SCALE GENOMIC DNA]</scope>
    <source>
        <strain evidence="2 3">JCM 11444</strain>
    </source>
</reference>
<gene>
    <name evidence="2" type="ORF">GCM10009575_026880</name>
</gene>
<dbReference type="Proteomes" id="UP001500418">
    <property type="component" value="Unassembled WGS sequence"/>
</dbReference>
<accession>A0ABN1PF82</accession>
<organism evidence="2 3">
    <name type="scientific">Streptomyces rhizosphaericus</name>
    <dbReference type="NCBI Taxonomy" id="114699"/>
    <lineage>
        <taxon>Bacteria</taxon>
        <taxon>Bacillati</taxon>
        <taxon>Actinomycetota</taxon>
        <taxon>Actinomycetes</taxon>
        <taxon>Kitasatosporales</taxon>
        <taxon>Streptomycetaceae</taxon>
        <taxon>Streptomyces</taxon>
        <taxon>Streptomyces violaceusniger group</taxon>
    </lineage>
</organism>
<sequence length="70" mass="7225">MTCTDEVFGKRKATIVPTTLTNAETGAPPSSPSPAMTFPSSGSSRFPAWIQITATSATMTGYTAGAAQLR</sequence>
<feature type="region of interest" description="Disordered" evidence="1">
    <location>
        <begin position="21"/>
        <end position="42"/>
    </location>
</feature>
<name>A0ABN1PF82_9ACTN</name>
<evidence type="ECO:0000256" key="1">
    <source>
        <dbReference type="SAM" id="MobiDB-lite"/>
    </source>
</evidence>
<evidence type="ECO:0000313" key="2">
    <source>
        <dbReference type="EMBL" id="GAA0926932.1"/>
    </source>
</evidence>